<protein>
    <recommendedName>
        <fullName evidence="10">SLC41A/MgtE integral membrane domain-containing protein</fullName>
    </recommendedName>
</protein>
<dbReference type="InterPro" id="IPR045349">
    <property type="entry name" value="SLC41A1-3"/>
</dbReference>
<dbReference type="InterPro" id="IPR006667">
    <property type="entry name" value="SLC41_membr_dom"/>
</dbReference>
<comment type="subcellular location">
    <subcellularLocation>
        <location evidence="1">Membrane</location>
        <topology evidence="1">Multi-pass membrane protein</topology>
    </subcellularLocation>
</comment>
<evidence type="ECO:0000256" key="6">
    <source>
        <dbReference type="ARBA" id="ARBA00022989"/>
    </source>
</evidence>
<dbReference type="OrthoDB" id="666972at2759"/>
<dbReference type="AlphaFoldDB" id="A0A9W8E8I1"/>
<evidence type="ECO:0000259" key="10">
    <source>
        <dbReference type="Pfam" id="PF01769"/>
    </source>
</evidence>
<dbReference type="Proteomes" id="UP001150925">
    <property type="component" value="Unassembled WGS sequence"/>
</dbReference>
<evidence type="ECO:0000256" key="2">
    <source>
        <dbReference type="ARBA" id="ARBA00009749"/>
    </source>
</evidence>
<evidence type="ECO:0000256" key="5">
    <source>
        <dbReference type="ARBA" id="ARBA00022842"/>
    </source>
</evidence>
<feature type="transmembrane region" description="Helical" evidence="9">
    <location>
        <begin position="20"/>
        <end position="40"/>
    </location>
</feature>
<sequence length="205" mass="23101">MSTVILLSRIGQGLFNIRSVAALVPLFLLMVTLLGVCFYLTRGNKQVASLMYAGWPPLIFALVATSIAGVLLRTHVHTFAALAPLLPVLNGTIGNVCTIYASRISTHLHAGTCERYNPVMWILFSINLPVHWFFLLFVHILHLAHGSLDWKLWCLYTTACAIIMLGMLLLARYLTVGLWKRNYDPDNYTNPFLYRLWTMVSETTT</sequence>
<feature type="transmembrane region" description="Helical" evidence="9">
    <location>
        <begin position="52"/>
        <end position="72"/>
    </location>
</feature>
<evidence type="ECO:0000256" key="3">
    <source>
        <dbReference type="ARBA" id="ARBA00022448"/>
    </source>
</evidence>
<dbReference type="PANTHER" id="PTHR16228:SF7">
    <property type="entry name" value="SLC41A_MGTE INTEGRAL MEMBRANE DOMAIN-CONTAINING PROTEIN"/>
    <property type="match status" value="1"/>
</dbReference>
<evidence type="ECO:0000256" key="1">
    <source>
        <dbReference type="ARBA" id="ARBA00004141"/>
    </source>
</evidence>
<proteinExistence type="inferred from homology"/>
<feature type="domain" description="SLC41A/MgtE integral membrane" evidence="10">
    <location>
        <begin position="86"/>
        <end position="193"/>
    </location>
</feature>
<name>A0A9W8E8I1_9FUNG</name>
<gene>
    <name evidence="11" type="ORF">IWQ62_001150</name>
</gene>
<evidence type="ECO:0000256" key="8">
    <source>
        <dbReference type="ARBA" id="ARBA00023136"/>
    </source>
</evidence>
<dbReference type="Gene3D" id="1.10.357.20">
    <property type="entry name" value="SLC41 divalent cation transporters, integral membrane domain"/>
    <property type="match status" value="1"/>
</dbReference>
<keyword evidence="7" id="KW-0406">Ion transport</keyword>
<reference evidence="11" key="1">
    <citation type="submission" date="2022-07" db="EMBL/GenBank/DDBJ databases">
        <title>Phylogenomic reconstructions and comparative analyses of Kickxellomycotina fungi.</title>
        <authorList>
            <person name="Reynolds N.K."/>
            <person name="Stajich J.E."/>
            <person name="Barry K."/>
            <person name="Grigoriev I.V."/>
            <person name="Crous P."/>
            <person name="Smith M.E."/>
        </authorList>
    </citation>
    <scope>NUCLEOTIDE SEQUENCE</scope>
    <source>
        <strain evidence="11">RSA 1196</strain>
    </source>
</reference>
<keyword evidence="6 9" id="KW-1133">Transmembrane helix</keyword>
<feature type="transmembrane region" description="Helical" evidence="9">
    <location>
        <begin position="121"/>
        <end position="144"/>
    </location>
</feature>
<dbReference type="EMBL" id="JANBPY010000160">
    <property type="protein sequence ID" value="KAJ1968594.1"/>
    <property type="molecule type" value="Genomic_DNA"/>
</dbReference>
<comment type="similarity">
    <text evidence="2">Belongs to the SLC41A transporter family.</text>
</comment>
<dbReference type="SUPFAM" id="SSF161093">
    <property type="entry name" value="MgtE membrane domain-like"/>
    <property type="match status" value="1"/>
</dbReference>
<feature type="transmembrane region" description="Helical" evidence="9">
    <location>
        <begin position="150"/>
        <end position="171"/>
    </location>
</feature>
<organism evidence="11 12">
    <name type="scientific">Dispira parvispora</name>
    <dbReference type="NCBI Taxonomy" id="1520584"/>
    <lineage>
        <taxon>Eukaryota</taxon>
        <taxon>Fungi</taxon>
        <taxon>Fungi incertae sedis</taxon>
        <taxon>Zoopagomycota</taxon>
        <taxon>Kickxellomycotina</taxon>
        <taxon>Dimargaritomycetes</taxon>
        <taxon>Dimargaritales</taxon>
        <taxon>Dimargaritaceae</taxon>
        <taxon>Dispira</taxon>
    </lineage>
</organism>
<keyword evidence="5" id="KW-0460">Magnesium</keyword>
<accession>A0A9W8E8I1</accession>
<dbReference type="InterPro" id="IPR036739">
    <property type="entry name" value="SLC41_membr_dom_sf"/>
</dbReference>
<feature type="transmembrane region" description="Helical" evidence="9">
    <location>
        <begin position="78"/>
        <end position="101"/>
    </location>
</feature>
<evidence type="ECO:0000256" key="7">
    <source>
        <dbReference type="ARBA" id="ARBA00023065"/>
    </source>
</evidence>
<keyword evidence="4 9" id="KW-0812">Transmembrane</keyword>
<evidence type="ECO:0000313" key="12">
    <source>
        <dbReference type="Proteomes" id="UP001150925"/>
    </source>
</evidence>
<dbReference type="Pfam" id="PF01769">
    <property type="entry name" value="MgtE"/>
    <property type="match status" value="1"/>
</dbReference>
<keyword evidence="8 9" id="KW-0472">Membrane</keyword>
<evidence type="ECO:0000313" key="11">
    <source>
        <dbReference type="EMBL" id="KAJ1968594.1"/>
    </source>
</evidence>
<keyword evidence="12" id="KW-1185">Reference proteome</keyword>
<dbReference type="PANTHER" id="PTHR16228">
    <property type="entry name" value="DIVALENT CATION TRANSPORTER SOLUTE CARRIER FAMILY 41"/>
    <property type="match status" value="1"/>
</dbReference>
<evidence type="ECO:0000256" key="9">
    <source>
        <dbReference type="SAM" id="Phobius"/>
    </source>
</evidence>
<keyword evidence="3" id="KW-0813">Transport</keyword>
<comment type="caution">
    <text evidence="11">The sequence shown here is derived from an EMBL/GenBank/DDBJ whole genome shotgun (WGS) entry which is preliminary data.</text>
</comment>
<dbReference type="GO" id="GO:0005886">
    <property type="term" value="C:plasma membrane"/>
    <property type="evidence" value="ECO:0007669"/>
    <property type="project" value="TreeGrafter"/>
</dbReference>
<dbReference type="GO" id="GO:0008324">
    <property type="term" value="F:monoatomic cation transmembrane transporter activity"/>
    <property type="evidence" value="ECO:0007669"/>
    <property type="project" value="InterPro"/>
</dbReference>
<evidence type="ECO:0000256" key="4">
    <source>
        <dbReference type="ARBA" id="ARBA00022692"/>
    </source>
</evidence>